<evidence type="ECO:0000256" key="4">
    <source>
        <dbReference type="SAM" id="Phobius"/>
    </source>
</evidence>
<feature type="transmembrane region" description="Helical" evidence="4">
    <location>
        <begin position="314"/>
        <end position="336"/>
    </location>
</feature>
<dbReference type="PANTHER" id="PTHR32089">
    <property type="entry name" value="METHYL-ACCEPTING CHEMOTAXIS PROTEIN MCPB"/>
    <property type="match status" value="1"/>
</dbReference>
<comment type="similarity">
    <text evidence="2">Belongs to the methyl-accepting chemotaxis (MCP) protein family.</text>
</comment>
<evidence type="ECO:0000256" key="2">
    <source>
        <dbReference type="ARBA" id="ARBA00029447"/>
    </source>
</evidence>
<evidence type="ECO:0000259" key="5">
    <source>
        <dbReference type="PROSITE" id="PS50111"/>
    </source>
</evidence>
<keyword evidence="4" id="KW-1133">Transmembrane helix</keyword>
<dbReference type="CDD" id="cd06225">
    <property type="entry name" value="HAMP"/>
    <property type="match status" value="1"/>
</dbReference>
<organism evidence="7 8">
    <name type="scientific">Candidatus Avitreponema avistercoris</name>
    <dbReference type="NCBI Taxonomy" id="2840705"/>
    <lineage>
        <taxon>Bacteria</taxon>
        <taxon>Pseudomonadati</taxon>
        <taxon>Spirochaetota</taxon>
        <taxon>Spirochaetia</taxon>
        <taxon>Spirochaetales</taxon>
        <taxon>Candidatus Avitreponema</taxon>
    </lineage>
</organism>
<feature type="domain" description="Methyl-accepting transducer" evidence="5">
    <location>
        <begin position="439"/>
        <end position="668"/>
    </location>
</feature>
<dbReference type="PROSITE" id="PS50885">
    <property type="entry name" value="HAMP"/>
    <property type="match status" value="1"/>
</dbReference>
<dbReference type="AlphaFoldDB" id="A0A9D9HGR4"/>
<evidence type="ECO:0000256" key="3">
    <source>
        <dbReference type="PROSITE-ProRule" id="PRU00284"/>
    </source>
</evidence>
<dbReference type="EMBL" id="JADIMS010000128">
    <property type="protein sequence ID" value="MBO8450811.1"/>
    <property type="molecule type" value="Genomic_DNA"/>
</dbReference>
<dbReference type="PANTHER" id="PTHR32089:SF112">
    <property type="entry name" value="LYSOZYME-LIKE PROTEIN-RELATED"/>
    <property type="match status" value="1"/>
</dbReference>
<protein>
    <submittedName>
        <fullName evidence="7">HAMP domain-containing protein</fullName>
    </submittedName>
</protein>
<dbReference type="GO" id="GO:0016020">
    <property type="term" value="C:membrane"/>
    <property type="evidence" value="ECO:0007669"/>
    <property type="project" value="InterPro"/>
</dbReference>
<name>A0A9D9HGR4_9SPIR</name>
<dbReference type="Gene3D" id="3.30.450.20">
    <property type="entry name" value="PAS domain"/>
    <property type="match status" value="1"/>
</dbReference>
<dbReference type="SMART" id="SM00304">
    <property type="entry name" value="HAMP"/>
    <property type="match status" value="1"/>
</dbReference>
<keyword evidence="4" id="KW-0812">Transmembrane</keyword>
<dbReference type="InterPro" id="IPR004089">
    <property type="entry name" value="MCPsignal_dom"/>
</dbReference>
<evidence type="ECO:0000259" key="6">
    <source>
        <dbReference type="PROSITE" id="PS50885"/>
    </source>
</evidence>
<dbReference type="SMART" id="SM00283">
    <property type="entry name" value="MA"/>
    <property type="match status" value="1"/>
</dbReference>
<proteinExistence type="inferred from homology"/>
<dbReference type="Pfam" id="PF00015">
    <property type="entry name" value="MCPsignal"/>
    <property type="match status" value="1"/>
</dbReference>
<keyword evidence="4" id="KW-0472">Membrane</keyword>
<evidence type="ECO:0000256" key="1">
    <source>
        <dbReference type="ARBA" id="ARBA00023224"/>
    </source>
</evidence>
<sequence>MKIRWKITLASLVAGVIPFVCGMVLISISARRTSVQQTQAIMGRYVSSINSGLEAFFTTAKSVALSSASLQGVRDMDWARTKGNFQGFVNANPTIHMMSLVNSEGYVYESSNNGNPWQGGRRTENDGDPNAAPIVLTDRDYFRTQVSGNVGGEVSVMVSEPYVIRGSSDKSILTTVPVIRDGRAIGVVNVTQTSAELTSVYRDLTADFAEIFGTEAHLYLISDGMQIVCDLEYDPDFERYEDAMHGVAENVSSLTLGEEVLAGFEAAAQGDLEVIRQRVEGREYSMMYDKVPGTPFNTALSVPTDYMLSGANRIIAYCVVTCVIVVLILFVAMSVLTKVIIRSLNLTAKTLKDISEGEGDLTVRLDVKGNDEVADTANYFNKFIGSLNTMVRNVSNSASSMSGIAQDLEDNSSEISSDVSTITTSIEDMNFAVEEQSASVTETSATITQITHNIESLTNQIENQSSAVTESSAAIQQMVSNINSISANLSKASGSFEELKVNAADGKTNINNVQELVNKLSSQSDSLLEANGVIESIASQTNLLAMNAAIEAAHAGDAGKGFSVVAEEIRKLAEDSAAQSKTIAAGLKEAVASIKNIAGATTVADNSFDSIVSKIDAVTGLVSEINLSMSEQNEGSKQVLEALEDIQNVTVQIRDGAVEMNTGTEVILKEMNRLSSVSQQVQDRSGAIAKAANAINEAVVKISHNSGTNKDAINILLDITSKFKL</sequence>
<dbReference type="Gene3D" id="1.10.287.950">
    <property type="entry name" value="Methyl-accepting chemotaxis protein"/>
    <property type="match status" value="1"/>
</dbReference>
<comment type="caution">
    <text evidence="7">The sequence shown here is derived from an EMBL/GenBank/DDBJ whole genome shotgun (WGS) entry which is preliminary data.</text>
</comment>
<dbReference type="InterPro" id="IPR003660">
    <property type="entry name" value="HAMP_dom"/>
</dbReference>
<dbReference type="GO" id="GO:0007165">
    <property type="term" value="P:signal transduction"/>
    <property type="evidence" value="ECO:0007669"/>
    <property type="project" value="UniProtKB-KW"/>
</dbReference>
<reference evidence="7" key="2">
    <citation type="journal article" date="2021" name="PeerJ">
        <title>Extensive microbial diversity within the chicken gut microbiome revealed by metagenomics and culture.</title>
        <authorList>
            <person name="Gilroy R."/>
            <person name="Ravi A."/>
            <person name="Getino M."/>
            <person name="Pursley I."/>
            <person name="Horton D.L."/>
            <person name="Alikhan N.F."/>
            <person name="Baker D."/>
            <person name="Gharbi K."/>
            <person name="Hall N."/>
            <person name="Watson M."/>
            <person name="Adriaenssens E.M."/>
            <person name="Foster-Nyarko E."/>
            <person name="Jarju S."/>
            <person name="Secka A."/>
            <person name="Antonio M."/>
            <person name="Oren A."/>
            <person name="Chaudhuri R.R."/>
            <person name="La Ragione R."/>
            <person name="Hildebrand F."/>
            <person name="Pallen M.J."/>
        </authorList>
    </citation>
    <scope>NUCLEOTIDE SEQUENCE</scope>
    <source>
        <strain evidence="7">B3-4054</strain>
    </source>
</reference>
<feature type="domain" description="HAMP" evidence="6">
    <location>
        <begin position="338"/>
        <end position="392"/>
    </location>
</feature>
<gene>
    <name evidence="7" type="ORF">IAA96_06865</name>
</gene>
<dbReference type="Gene3D" id="6.10.340.10">
    <property type="match status" value="1"/>
</dbReference>
<evidence type="ECO:0000313" key="7">
    <source>
        <dbReference type="EMBL" id="MBO8450811.1"/>
    </source>
</evidence>
<dbReference type="SUPFAM" id="SSF58104">
    <property type="entry name" value="Methyl-accepting chemotaxis protein (MCP) signaling domain"/>
    <property type="match status" value="2"/>
</dbReference>
<reference evidence="7" key="1">
    <citation type="submission" date="2020-10" db="EMBL/GenBank/DDBJ databases">
        <authorList>
            <person name="Gilroy R."/>
        </authorList>
    </citation>
    <scope>NUCLEOTIDE SEQUENCE</scope>
    <source>
        <strain evidence="7">B3-4054</strain>
    </source>
</reference>
<dbReference type="PROSITE" id="PS50111">
    <property type="entry name" value="CHEMOTAXIS_TRANSDUC_2"/>
    <property type="match status" value="1"/>
</dbReference>
<evidence type="ECO:0000313" key="8">
    <source>
        <dbReference type="Proteomes" id="UP000823616"/>
    </source>
</evidence>
<dbReference type="Pfam" id="PF00672">
    <property type="entry name" value="HAMP"/>
    <property type="match status" value="1"/>
</dbReference>
<accession>A0A9D9HGR4</accession>
<keyword evidence="1 3" id="KW-0807">Transducer</keyword>
<dbReference type="Proteomes" id="UP000823616">
    <property type="component" value="Unassembled WGS sequence"/>
</dbReference>